<dbReference type="Proteomes" id="UP000001423">
    <property type="component" value="Chromosome"/>
</dbReference>
<evidence type="ECO:0000313" key="1">
    <source>
        <dbReference type="EMBL" id="CAX32321.1"/>
    </source>
</evidence>
<dbReference type="EMBL" id="BX548175">
    <property type="protein sequence ID" value="CAX32321.1"/>
    <property type="molecule type" value="Genomic_DNA"/>
</dbReference>
<dbReference type="eggNOG" id="ENOG50322MA">
    <property type="taxonomic scope" value="Bacteria"/>
</dbReference>
<name>B9ESH6_PROMM</name>
<proteinExistence type="predicted"/>
<dbReference type="AlphaFoldDB" id="B9ESH6"/>
<dbReference type="KEGG" id="pmt:PMT_2803"/>
<organism evidence="1 2">
    <name type="scientific">Prochlorococcus marinus (strain MIT 9313)</name>
    <dbReference type="NCBI Taxonomy" id="74547"/>
    <lineage>
        <taxon>Bacteria</taxon>
        <taxon>Bacillati</taxon>
        <taxon>Cyanobacteriota</taxon>
        <taxon>Cyanophyceae</taxon>
        <taxon>Synechococcales</taxon>
        <taxon>Prochlorococcaceae</taxon>
        <taxon>Prochlorococcus</taxon>
    </lineage>
</organism>
<sequence>MIILRIVESARPICFLMDRQEQPSSLNHSAKLFFAAFLLDRPPNFPPVFKRC</sequence>
<keyword evidence="2" id="KW-1185">Reference proteome</keyword>
<reference evidence="1 2" key="1">
    <citation type="journal article" date="2003" name="Nature">
        <title>Genome divergence in two Prochlorococcus ecotypes reflects oceanic niche differentiation.</title>
        <authorList>
            <person name="Rocap G."/>
            <person name="Larimer F.W."/>
            <person name="Lamerdin J.E."/>
            <person name="Malfatti S."/>
            <person name="Chain P."/>
            <person name="Ahlgren N.A."/>
            <person name="Arellano A."/>
            <person name="Coleman M."/>
            <person name="Hauser L."/>
            <person name="Hess W.R."/>
            <person name="Johnson Z.I."/>
            <person name="Land M.L."/>
            <person name="Lindell D."/>
            <person name="Post A.F."/>
            <person name="Regala W."/>
            <person name="Shah M."/>
            <person name="Shaw S.L."/>
            <person name="Steglich C."/>
            <person name="Sullivan M.B."/>
            <person name="Ting C.S."/>
            <person name="Tolonen A."/>
            <person name="Webb E.A."/>
            <person name="Zinser E.R."/>
            <person name="Chisholm S.W."/>
        </authorList>
    </citation>
    <scope>NUCLEOTIDE SEQUENCE [LARGE SCALE GENOMIC DNA]</scope>
    <source>
        <strain evidence="2">MIT 9313</strain>
    </source>
</reference>
<dbReference type="HOGENOM" id="CLU_3083546_0_0_3"/>
<gene>
    <name evidence="1" type="ordered locus">PMT_2803</name>
</gene>
<accession>B9ESH6</accession>
<evidence type="ECO:0000313" key="2">
    <source>
        <dbReference type="Proteomes" id="UP000001423"/>
    </source>
</evidence>
<protein>
    <submittedName>
        <fullName evidence="1">Uncharacterized protein</fullName>
    </submittedName>
</protein>